<dbReference type="EMBL" id="LT629790">
    <property type="protein sequence ID" value="SDU12319.1"/>
    <property type="molecule type" value="Genomic_DNA"/>
</dbReference>
<organism evidence="1 2">
    <name type="scientific">Pseudomonas mediterranea</name>
    <dbReference type="NCBI Taxonomy" id="183795"/>
    <lineage>
        <taxon>Bacteria</taxon>
        <taxon>Pseudomonadati</taxon>
        <taxon>Pseudomonadota</taxon>
        <taxon>Gammaproteobacteria</taxon>
        <taxon>Pseudomonadales</taxon>
        <taxon>Pseudomonadaceae</taxon>
        <taxon>Pseudomonas</taxon>
    </lineage>
</organism>
<gene>
    <name evidence="1" type="ORF">SAMN05216476_0531</name>
</gene>
<dbReference type="AlphaFoldDB" id="A0AAX2D635"/>
<evidence type="ECO:0000313" key="2">
    <source>
        <dbReference type="Proteomes" id="UP000183772"/>
    </source>
</evidence>
<evidence type="ECO:0008006" key="3">
    <source>
        <dbReference type="Google" id="ProtNLM"/>
    </source>
</evidence>
<dbReference type="Proteomes" id="UP000183772">
    <property type="component" value="Chromosome I"/>
</dbReference>
<protein>
    <recommendedName>
        <fullName evidence="3">N-acetyltransferase</fullName>
    </recommendedName>
</protein>
<reference evidence="1 2" key="1">
    <citation type="submission" date="2016-10" db="EMBL/GenBank/DDBJ databases">
        <authorList>
            <person name="Varghese N."/>
            <person name="Submissions S."/>
        </authorList>
    </citation>
    <scope>NUCLEOTIDE SEQUENCE [LARGE SCALE GENOMIC DNA]</scope>
    <source>
        <strain evidence="1 2">DSM 16733</strain>
    </source>
</reference>
<keyword evidence="2" id="KW-1185">Reference proteome</keyword>
<sequence>MKRPRVNDFKHQVFRSTAMRLAKEFLMDEPEALAERGINVDRIRYEPITPDALDQCYLWGSEAQLYPWEDIPSWKSRDGKAFDLSLWYDHELCGLCFATPKSSTLSIKVVLLEGKLDVTHPLKGEVAGLVLIAISRYARMLKLREIEVFEPDPGAILWYQRLGFDFDDRRRLSPQLTRLNMNPSSIAEVSMKTSKRTQKPLLAAQYEAEARRLAGCATSIERQFLSVSLAKGKELEPVGRMAGAKS</sequence>
<accession>A0AAX2D635</accession>
<evidence type="ECO:0000313" key="1">
    <source>
        <dbReference type="EMBL" id="SDU12319.1"/>
    </source>
</evidence>
<dbReference type="RefSeq" id="WP_193754048.1">
    <property type="nucleotide sequence ID" value="NZ_CP102176.1"/>
</dbReference>
<name>A0AAX2D635_9PSED</name>
<proteinExistence type="predicted"/>
<dbReference type="GeneID" id="76210855"/>